<comment type="caution">
    <text evidence="2">The sequence shown here is derived from an EMBL/GenBank/DDBJ whole genome shotgun (WGS) entry which is preliminary data.</text>
</comment>
<evidence type="ECO:0000256" key="1">
    <source>
        <dbReference type="SAM" id="MobiDB-lite"/>
    </source>
</evidence>
<gene>
    <name evidence="2" type="ORF">DFR48_102292</name>
</gene>
<dbReference type="RefSeq" id="WP_114362149.1">
    <property type="nucleotide sequence ID" value="NZ_QPIX01000002.1"/>
</dbReference>
<name>A0A6I7HSB3_9HYPH</name>
<protein>
    <submittedName>
        <fullName evidence="2">Uncharacterized protein</fullName>
    </submittedName>
</protein>
<organism evidence="2 3">
    <name type="scientific">Ciceribacter lividus</name>
    <dbReference type="NCBI Taxonomy" id="1197950"/>
    <lineage>
        <taxon>Bacteria</taxon>
        <taxon>Pseudomonadati</taxon>
        <taxon>Pseudomonadota</taxon>
        <taxon>Alphaproteobacteria</taxon>
        <taxon>Hyphomicrobiales</taxon>
        <taxon>Rhizobiaceae</taxon>
        <taxon>Ciceribacter</taxon>
    </lineage>
</organism>
<feature type="compositionally biased region" description="Pro residues" evidence="1">
    <location>
        <begin position="264"/>
        <end position="274"/>
    </location>
</feature>
<dbReference type="EMBL" id="QPIX01000002">
    <property type="protein sequence ID" value="RCW27806.1"/>
    <property type="molecule type" value="Genomic_DNA"/>
</dbReference>
<feature type="compositionally biased region" description="Polar residues" evidence="1">
    <location>
        <begin position="290"/>
        <end position="299"/>
    </location>
</feature>
<reference evidence="2 3" key="1">
    <citation type="submission" date="2018-07" db="EMBL/GenBank/DDBJ databases">
        <title>Genomic Encyclopedia of Type Strains, Phase IV (KMG-IV): sequencing the most valuable type-strain genomes for metagenomic binning, comparative biology and taxonomic classification.</title>
        <authorList>
            <person name="Goeker M."/>
        </authorList>
    </citation>
    <scope>NUCLEOTIDE SEQUENCE [LARGE SCALE GENOMIC DNA]</scope>
    <source>
        <strain evidence="2 3">DSM 25528</strain>
    </source>
</reference>
<sequence>MSNGRKRREINTDNRNGERGLWVAVVLQAIEDATANGKAHSLARQQARSWFRRGNPDFIEVCNLAGLDPEATYEKAIAAIERHDARGDNSIPRKQGAPLRIYTLNGVSKTIAEWSEQSGIPTTIIRNRLTNGWTLNDALNRKVEPKRGVTYTVNGETRTLPEWAKALGVPTSTLTARLGSGRTPEEAFTRDFKRMPRSVPPVGRRKAKPHTLNGVSKTIAQWAASHGLKEHTLAQRLRDGMTLADALSVPVRQRVAKATVPISPDQPPKQPKPRPGVVFDFGAFEGTGAGSTAQETPNLEFSKEAAE</sequence>
<keyword evidence="3" id="KW-1185">Reference proteome</keyword>
<dbReference type="Proteomes" id="UP000252582">
    <property type="component" value="Unassembled WGS sequence"/>
</dbReference>
<proteinExistence type="predicted"/>
<accession>A0A6I7HSB3</accession>
<feature type="region of interest" description="Disordered" evidence="1">
    <location>
        <begin position="259"/>
        <end position="307"/>
    </location>
</feature>
<evidence type="ECO:0000313" key="2">
    <source>
        <dbReference type="EMBL" id="RCW27806.1"/>
    </source>
</evidence>
<dbReference type="AlphaFoldDB" id="A0A6I7HSB3"/>
<evidence type="ECO:0000313" key="3">
    <source>
        <dbReference type="Proteomes" id="UP000252582"/>
    </source>
</evidence>